<evidence type="ECO:0000256" key="1">
    <source>
        <dbReference type="SAM" id="Coils"/>
    </source>
</evidence>
<gene>
    <name evidence="2" type="ORF">BN869_000013958_1</name>
    <name evidence="3" type="ORF">BN869_000014153_1</name>
    <name evidence="4" type="ORF">BN869_000014186_1</name>
    <name evidence="5" type="ORF">BN869_000014189_1</name>
</gene>
<dbReference type="EMBL" id="CDPU01000365">
    <property type="protein sequence ID" value="CEO58128.1"/>
    <property type="molecule type" value="Genomic_DNA"/>
</dbReference>
<evidence type="ECO:0000313" key="4">
    <source>
        <dbReference type="EMBL" id="CEO58128.1"/>
    </source>
</evidence>
<reference evidence="2" key="1">
    <citation type="submission" date="2015-01" db="EMBL/GenBank/DDBJ databases">
        <authorList>
            <person name="Durling Mikael"/>
        </authorList>
    </citation>
    <scope>NUCLEOTIDE SEQUENCE</scope>
</reference>
<dbReference type="EMBL" id="CDPU01000316">
    <property type="protein sequence ID" value="CEO58095.1"/>
    <property type="molecule type" value="Genomic_DNA"/>
</dbReference>
<keyword evidence="1" id="KW-0175">Coiled coil</keyword>
<feature type="coiled-coil region" evidence="1">
    <location>
        <begin position="285"/>
        <end position="319"/>
    </location>
</feature>
<organism evidence="2">
    <name type="scientific">Bionectria ochroleuca</name>
    <name type="common">Gliocladium roseum</name>
    <dbReference type="NCBI Taxonomy" id="29856"/>
    <lineage>
        <taxon>Eukaryota</taxon>
        <taxon>Fungi</taxon>
        <taxon>Dikarya</taxon>
        <taxon>Ascomycota</taxon>
        <taxon>Pezizomycotina</taxon>
        <taxon>Sordariomycetes</taxon>
        <taxon>Hypocreomycetidae</taxon>
        <taxon>Hypocreales</taxon>
        <taxon>Bionectriaceae</taxon>
        <taxon>Clonostachys</taxon>
    </lineage>
</organism>
<evidence type="ECO:0000313" key="2">
    <source>
        <dbReference type="EMBL" id="CEO57900.1"/>
    </source>
</evidence>
<name>A0A0B7KSE5_BIOOC</name>
<sequence length="393" mass="44379">MDLRVVDQSNDQAIYQATKEIFVGQKAKFRKLGPVQKCIRNYSKKNALVRQCLTQHGDESIHQTVLRLLSDRVYESTLIAANRFPDLFKPSAAQTAARGMLEAQATSSEEAALESFIQTEWSGGQGVIDPVGVAMSPNDIEDTVIGIQANYSSLFPVYLPFPKEHLLMERLQKILELACYEFGARALPDIMRRRGWDCPELVELNKWTELLKREEVAALGDTRKPLEELLQSIANIRHTAVHRLRTNSVRLEQFLIDAEDLVGALGNPVYANVISQLRLHTESTIAELTQNKQLLQSQLETTRVVIAKQRAEIDQKEQEAINHVRGEDEKYQVLAGERLEKALELIGDFKGIKNGENAVLYGVNNSTNDIVDDMDSMDDDMDEFIDCNEQSYD</sequence>
<dbReference type="AlphaFoldDB" id="A0A0B7KSE5"/>
<protein>
    <submittedName>
        <fullName evidence="2">Uncharacterized protein</fullName>
    </submittedName>
</protein>
<evidence type="ECO:0000313" key="3">
    <source>
        <dbReference type="EMBL" id="CEO58095.1"/>
    </source>
</evidence>
<dbReference type="EMBL" id="CDPU01000177">
    <property type="protein sequence ID" value="CEO57900.1"/>
    <property type="molecule type" value="Genomic_DNA"/>
</dbReference>
<proteinExistence type="predicted"/>
<dbReference type="EMBL" id="CDPU01000366">
    <property type="protein sequence ID" value="CEO58131.1"/>
    <property type="molecule type" value="Genomic_DNA"/>
</dbReference>
<evidence type="ECO:0000313" key="5">
    <source>
        <dbReference type="EMBL" id="CEO58131.1"/>
    </source>
</evidence>
<accession>A0A0B7KSE5</accession>